<dbReference type="AlphaFoldDB" id="A0A420WKP2"/>
<dbReference type="InterPro" id="IPR005960">
    <property type="entry name" value="Phe-4-hydroxylase_mono"/>
</dbReference>
<dbReference type="SUPFAM" id="SSF56534">
    <property type="entry name" value="Aromatic aminoacid monoxygenases, catalytic and oligomerization domains"/>
    <property type="match status" value="1"/>
</dbReference>
<dbReference type="RefSeq" id="WP_121099350.1">
    <property type="nucleotide sequence ID" value="NZ_RBII01000001.1"/>
</dbReference>
<dbReference type="Pfam" id="PF00351">
    <property type="entry name" value="Biopterin_H"/>
    <property type="match status" value="1"/>
</dbReference>
<dbReference type="InterPro" id="IPR018301">
    <property type="entry name" value="ArAA_hydroxylase_Fe/CU_BS"/>
</dbReference>
<evidence type="ECO:0000256" key="2">
    <source>
        <dbReference type="ARBA" id="ARBA00001954"/>
    </source>
</evidence>
<accession>A0A420WKP2</accession>
<keyword evidence="7 13" id="KW-0479">Metal-binding</keyword>
<evidence type="ECO:0000313" key="16">
    <source>
        <dbReference type="Proteomes" id="UP000282211"/>
    </source>
</evidence>
<comment type="caution">
    <text evidence="15">The sequence shown here is derived from an EMBL/GenBank/DDBJ whole genome shotgun (WGS) entry which is preliminary data.</text>
</comment>
<feature type="domain" description="Biopterin-dependent aromatic amino acid hydroxylase family profile" evidence="14">
    <location>
        <begin position="1"/>
        <end position="296"/>
    </location>
</feature>
<dbReference type="Proteomes" id="UP000282211">
    <property type="component" value="Unassembled WGS sequence"/>
</dbReference>
<dbReference type="PRINTS" id="PR00372">
    <property type="entry name" value="FYWHYDRXLASE"/>
</dbReference>
<evidence type="ECO:0000256" key="7">
    <source>
        <dbReference type="ARBA" id="ARBA00022723"/>
    </source>
</evidence>
<evidence type="ECO:0000256" key="9">
    <source>
        <dbReference type="ARBA" id="ARBA00023004"/>
    </source>
</evidence>
<comment type="similarity">
    <text evidence="4">Belongs to the biopterin-dependent aromatic amino acid hydroxylase family.</text>
</comment>
<dbReference type="EC" id="1.14.16.1" evidence="5"/>
<name>A0A420WKP2_9PROT</name>
<reference evidence="15 16" key="1">
    <citation type="submission" date="2018-10" db="EMBL/GenBank/DDBJ databases">
        <title>Genomic Encyclopedia of Type Strains, Phase IV (KMG-IV): sequencing the most valuable type-strain genomes for metagenomic binning, comparative biology and taxonomic classification.</title>
        <authorList>
            <person name="Goeker M."/>
        </authorList>
    </citation>
    <scope>NUCLEOTIDE SEQUENCE [LARGE SCALE GENOMIC DNA]</scope>
    <source>
        <strain evidence="15 16">DSM 22008</strain>
    </source>
</reference>
<feature type="binding site" evidence="13">
    <location>
        <position position="127"/>
    </location>
    <ligand>
        <name>Fe cation</name>
        <dbReference type="ChEBI" id="CHEBI:24875"/>
    </ligand>
</feature>
<organism evidence="15 16">
    <name type="scientific">Litorimonas taeanensis</name>
    <dbReference type="NCBI Taxonomy" id="568099"/>
    <lineage>
        <taxon>Bacteria</taxon>
        <taxon>Pseudomonadati</taxon>
        <taxon>Pseudomonadota</taxon>
        <taxon>Alphaproteobacteria</taxon>
        <taxon>Maricaulales</taxon>
        <taxon>Robiginitomaculaceae</taxon>
    </lineage>
</organism>
<dbReference type="InterPro" id="IPR019774">
    <property type="entry name" value="Aromatic-AA_hydroxylase_C"/>
</dbReference>
<dbReference type="InterPro" id="IPR036329">
    <property type="entry name" value="Aro-AA_hydroxylase_C_sf"/>
</dbReference>
<dbReference type="InterPro" id="IPR036951">
    <property type="entry name" value="ArAA_hydroxylase_sf"/>
</dbReference>
<dbReference type="InParanoid" id="A0A420WKP2"/>
<feature type="binding site" evidence="13">
    <location>
        <position position="173"/>
    </location>
    <ligand>
        <name>Fe cation</name>
        <dbReference type="ChEBI" id="CHEBI:24875"/>
    </ligand>
</feature>
<dbReference type="GO" id="GO:0005506">
    <property type="term" value="F:iron ion binding"/>
    <property type="evidence" value="ECO:0007669"/>
    <property type="project" value="InterPro"/>
</dbReference>
<dbReference type="PROSITE" id="PS51410">
    <property type="entry name" value="BH4_AAA_HYDROXYL_2"/>
    <property type="match status" value="1"/>
</dbReference>
<feature type="binding site" evidence="13">
    <location>
        <position position="132"/>
    </location>
    <ligand>
        <name>Fe cation</name>
        <dbReference type="ChEBI" id="CHEBI:24875"/>
    </ligand>
</feature>
<keyword evidence="10" id="KW-0503">Monooxygenase</keyword>
<evidence type="ECO:0000256" key="10">
    <source>
        <dbReference type="ARBA" id="ARBA00023033"/>
    </source>
</evidence>
<dbReference type="Gene3D" id="1.10.800.10">
    <property type="entry name" value="Aromatic amino acid hydroxylase"/>
    <property type="match status" value="1"/>
</dbReference>
<dbReference type="CDD" id="cd03348">
    <property type="entry name" value="pro_PheOH"/>
    <property type="match status" value="1"/>
</dbReference>
<evidence type="ECO:0000256" key="5">
    <source>
        <dbReference type="ARBA" id="ARBA00011995"/>
    </source>
</evidence>
<evidence type="ECO:0000313" key="15">
    <source>
        <dbReference type="EMBL" id="RKQ71587.1"/>
    </source>
</evidence>
<dbReference type="EMBL" id="RBII01000001">
    <property type="protein sequence ID" value="RKQ71587.1"/>
    <property type="molecule type" value="Genomic_DNA"/>
</dbReference>
<evidence type="ECO:0000259" key="14">
    <source>
        <dbReference type="PROSITE" id="PS51410"/>
    </source>
</evidence>
<dbReference type="PROSITE" id="PS00367">
    <property type="entry name" value="BH4_AAA_HYDROXYL_1"/>
    <property type="match status" value="1"/>
</dbReference>
<proteinExistence type="inferred from homology"/>
<dbReference type="UniPathway" id="UPA00139">
    <property type="reaction ID" value="UER00337"/>
</dbReference>
<dbReference type="GO" id="GO:0004505">
    <property type="term" value="F:phenylalanine 4-monooxygenase activity"/>
    <property type="evidence" value="ECO:0007669"/>
    <property type="project" value="UniProtKB-EC"/>
</dbReference>
<evidence type="ECO:0000256" key="3">
    <source>
        <dbReference type="ARBA" id="ARBA00005088"/>
    </source>
</evidence>
<dbReference type="InterPro" id="IPR001273">
    <property type="entry name" value="ArAA_hydroxylase"/>
</dbReference>
<evidence type="ECO:0000256" key="8">
    <source>
        <dbReference type="ARBA" id="ARBA00023002"/>
    </source>
</evidence>
<dbReference type="NCBIfam" id="NF008877">
    <property type="entry name" value="PRK11913.1-2"/>
    <property type="match status" value="1"/>
</dbReference>
<evidence type="ECO:0000256" key="1">
    <source>
        <dbReference type="ARBA" id="ARBA00001060"/>
    </source>
</evidence>
<dbReference type="GO" id="GO:0006559">
    <property type="term" value="P:L-phenylalanine catabolic process"/>
    <property type="evidence" value="ECO:0007669"/>
    <property type="project" value="UniProtKB-UniPathway"/>
</dbReference>
<evidence type="ECO:0000256" key="4">
    <source>
        <dbReference type="ARBA" id="ARBA00009712"/>
    </source>
</evidence>
<comment type="pathway">
    <text evidence="3">Amino-acid degradation; L-phenylalanine degradation; acetoacetate and fumarate from L-phenylalanine: step 1/6.</text>
</comment>
<evidence type="ECO:0000256" key="6">
    <source>
        <dbReference type="ARBA" id="ARBA00020276"/>
    </source>
</evidence>
<comment type="cofactor">
    <cofactor evidence="2 13">
        <name>Fe(2+)</name>
        <dbReference type="ChEBI" id="CHEBI:29033"/>
    </cofactor>
</comment>
<evidence type="ECO:0000256" key="13">
    <source>
        <dbReference type="PIRSR" id="PIRSR601273-2"/>
    </source>
</evidence>
<dbReference type="NCBIfam" id="TIGR01267">
    <property type="entry name" value="Phe4hydrox_mono"/>
    <property type="match status" value="1"/>
</dbReference>
<keyword evidence="16" id="KW-1185">Reference proteome</keyword>
<dbReference type="PANTHER" id="PTHR11473:SF24">
    <property type="entry name" value="PHENYLALANINE-4-HYDROXYLASE"/>
    <property type="match status" value="1"/>
</dbReference>
<dbReference type="OrthoDB" id="9780502at2"/>
<sequence length="297" mass="34076">MIEDPIIAAQTPAPDFTINQVWEAYTDEEHAVWDLLYQRQSDLLKDRTTPEFLEGLEKLSLSDGGIPDLSTLNPKLQALTGWTVVMVPHLVPDNVFFEHLANRRFPAGRFIRKRNQLDYLQEPDVFHDIFGHVPLLTQPVFADYMQAYGQGGLRSLEYDALKYLARLYWYTVEFGLINTPAGLRHYGAGIVSSYGEAQYSLESRSPHHIGFDLKRVMQTEYKIDDFQDCYFIIDSFEELFAATQQDFEPIYKNLIENDTVFTPQCLAQEDSIIQRGDLSYGRDNVSILPEPDAIPHA</sequence>
<protein>
    <recommendedName>
        <fullName evidence="6">Phenylalanine-4-hydroxylase</fullName>
        <ecNumber evidence="5">1.14.16.1</ecNumber>
    </recommendedName>
    <alternativeName>
        <fullName evidence="12">Phe-4-monooxygenase</fullName>
    </alternativeName>
</protein>
<dbReference type="PANTHER" id="PTHR11473">
    <property type="entry name" value="AROMATIC AMINO ACID HYDROXYLASE"/>
    <property type="match status" value="1"/>
</dbReference>
<keyword evidence="9 13" id="KW-0408">Iron</keyword>
<keyword evidence="8" id="KW-0560">Oxidoreductase</keyword>
<evidence type="ECO:0000256" key="12">
    <source>
        <dbReference type="ARBA" id="ARBA00029922"/>
    </source>
</evidence>
<evidence type="ECO:0000256" key="11">
    <source>
        <dbReference type="ARBA" id="ARBA00023232"/>
    </source>
</evidence>
<dbReference type="SMR" id="A0A420WKP2"/>
<gene>
    <name evidence="15" type="ORF">DES40_0913</name>
</gene>
<comment type="catalytic activity">
    <reaction evidence="1">
        <text>(6R)-L-erythro-5,6,7,8-tetrahydrobiopterin + L-phenylalanine + O2 = (4aS,6R)-4a-hydroxy-L-erythro-5,6,7,8-tetrahydrobiopterin + L-tyrosine</text>
        <dbReference type="Rhea" id="RHEA:20273"/>
        <dbReference type="ChEBI" id="CHEBI:15379"/>
        <dbReference type="ChEBI" id="CHEBI:15642"/>
        <dbReference type="ChEBI" id="CHEBI:58095"/>
        <dbReference type="ChEBI" id="CHEBI:58315"/>
        <dbReference type="ChEBI" id="CHEBI:59560"/>
        <dbReference type="EC" id="1.14.16.1"/>
    </reaction>
</comment>
<keyword evidence="11" id="KW-0585">Phenylalanine catabolism</keyword>